<proteinExistence type="predicted"/>
<protein>
    <recommendedName>
        <fullName evidence="4">Secreted protein</fullName>
    </recommendedName>
</protein>
<feature type="chain" id="PRO_5009602261" description="Secreted protein" evidence="1">
    <location>
        <begin position="20"/>
        <end position="130"/>
    </location>
</feature>
<evidence type="ECO:0000256" key="1">
    <source>
        <dbReference type="SAM" id="SignalP"/>
    </source>
</evidence>
<keyword evidence="1" id="KW-0732">Signal</keyword>
<dbReference type="Proteomes" id="UP000176998">
    <property type="component" value="Unassembled WGS sequence"/>
</dbReference>
<sequence length="130" mass="14392">MKLNLTITLLLSATLSALANPLYRCKRNEDGTIDKRCPRYDHCNCKMWVPGKDQNSKHQYLEGDFPVGPGPIVGEMTVKGGAGQGSICNVGWDRSDDVCGYWNQTSGPTGNGCQQYKNIWFSCDQILTND</sequence>
<keyword evidence="3" id="KW-1185">Reference proteome</keyword>
<evidence type="ECO:0000313" key="2">
    <source>
        <dbReference type="EMBL" id="OHE94121.1"/>
    </source>
</evidence>
<dbReference type="GeneID" id="34563715"/>
<name>A0A1G4AYB3_9PEZI</name>
<dbReference type="RefSeq" id="XP_022471284.1">
    <property type="nucleotide sequence ID" value="XM_022622205.1"/>
</dbReference>
<dbReference type="EMBL" id="MJBS01000106">
    <property type="protein sequence ID" value="OHE94121.1"/>
    <property type="molecule type" value="Genomic_DNA"/>
</dbReference>
<evidence type="ECO:0000313" key="3">
    <source>
        <dbReference type="Proteomes" id="UP000176998"/>
    </source>
</evidence>
<accession>A0A1G4AYB3</accession>
<feature type="signal peptide" evidence="1">
    <location>
        <begin position="1"/>
        <end position="19"/>
    </location>
</feature>
<comment type="caution">
    <text evidence="2">The sequence shown here is derived from an EMBL/GenBank/DDBJ whole genome shotgun (WGS) entry which is preliminary data.</text>
</comment>
<organism evidence="2 3">
    <name type="scientific">Colletotrichum orchidophilum</name>
    <dbReference type="NCBI Taxonomy" id="1209926"/>
    <lineage>
        <taxon>Eukaryota</taxon>
        <taxon>Fungi</taxon>
        <taxon>Dikarya</taxon>
        <taxon>Ascomycota</taxon>
        <taxon>Pezizomycotina</taxon>
        <taxon>Sordariomycetes</taxon>
        <taxon>Hypocreomycetidae</taxon>
        <taxon>Glomerellales</taxon>
        <taxon>Glomerellaceae</taxon>
        <taxon>Colletotrichum</taxon>
    </lineage>
</organism>
<reference evidence="2 3" key="1">
    <citation type="submission" date="2016-09" db="EMBL/GenBank/DDBJ databases">
        <authorList>
            <person name="Capua I."/>
            <person name="De Benedictis P."/>
            <person name="Joannis T."/>
            <person name="Lombin L.H."/>
            <person name="Cattoli G."/>
        </authorList>
    </citation>
    <scope>NUCLEOTIDE SEQUENCE [LARGE SCALE GENOMIC DNA]</scope>
    <source>
        <strain evidence="2 3">IMI 309357</strain>
    </source>
</reference>
<dbReference type="OrthoDB" id="4799707at2759"/>
<gene>
    <name evidence="2" type="ORF">CORC01_10578</name>
</gene>
<dbReference type="AlphaFoldDB" id="A0A1G4AYB3"/>
<evidence type="ECO:0008006" key="4">
    <source>
        <dbReference type="Google" id="ProtNLM"/>
    </source>
</evidence>